<dbReference type="Proteomes" id="UP000268093">
    <property type="component" value="Unassembled WGS sequence"/>
</dbReference>
<dbReference type="SMART" id="SM00248">
    <property type="entry name" value="ANK"/>
    <property type="match status" value="1"/>
</dbReference>
<dbReference type="InterPro" id="IPR002110">
    <property type="entry name" value="Ankyrin_rpt"/>
</dbReference>
<dbReference type="PROSITE" id="PS50297">
    <property type="entry name" value="ANK_REP_REGION"/>
    <property type="match status" value="1"/>
</dbReference>
<sequence>MTRKPLVSKKNIIALASTSDQLRNATTKPAQPAAMDRGERTLFDELCGACRVGDREKVESLVSNFAAPINLVDEWQCSPLYWACLCGHYEVVRYLLENGAKCDRNTFQGERCLYGALTKQIRDLLLSYKLSKAIDKRQPYLYFLSQLQDHPKDYFPDITFKVRVPLDLDDLHHPSSSGSLVLYRDFPAHRSVLATRSSYFARQLATRWRGESEVRMGKMLVHPACFEAVLRYLYVGHPTELEPALANEMMFVCDQLALPELREKYIKEKEDQEGKKSAVREAEAEDVVRIQADFGRFLREMVFRAVGRIVDGDGEELKGIQEVPESDEEDYDYDYNDNPQSLTVVLDDLADNSNSGTPFDPTQTHADIAIRIDDTIFLCHKAFLLRSEYFTVMFNGAFTESAMAPATIIYKANPSSLSALGTLTLPLITLHALAPATFRVCLEFLYTDRCGIEPEVAYDVLMTADMLLLDRLKAIASITITNTPNPDKRDVYRLARVAVDLRVDRLEQWCAKWFADHLDEVLEEAEFAELVRESAEGIKARQETGELCDWGLDMGFHLQCNAAWVEGERRKGPEDICTCFLNDTIPVIDDLRYWLSKKYGIDEDLDGKGRVNYELMEHWTDLETEYNAALEKLDRVLERLGLEA</sequence>
<dbReference type="Gene3D" id="3.30.710.10">
    <property type="entry name" value="Potassium Channel Kv1.1, Chain A"/>
    <property type="match status" value="2"/>
</dbReference>
<dbReference type="InterPro" id="IPR036770">
    <property type="entry name" value="Ankyrin_rpt-contain_sf"/>
</dbReference>
<protein>
    <submittedName>
        <fullName evidence="1">Uncharacterized protein</fullName>
    </submittedName>
</protein>
<dbReference type="OrthoDB" id="684045at2759"/>
<dbReference type="PANTHER" id="PTHR46231">
    <property type="entry name" value="ANKYRIN REPEAT AND BTB/POZ DOMAIN-CONTAINING PROTEIN 1"/>
    <property type="match status" value="1"/>
</dbReference>
<dbReference type="PROSITE" id="PS50097">
    <property type="entry name" value="BTB"/>
    <property type="match status" value="2"/>
</dbReference>
<dbReference type="AlphaFoldDB" id="A0A433DE64"/>
<name>A0A433DE64_9FUNG</name>
<dbReference type="PROSITE" id="PS50088">
    <property type="entry name" value="ANK_REPEAT"/>
    <property type="match status" value="1"/>
</dbReference>
<comment type="caution">
    <text evidence="1">The sequence shown here is derived from an EMBL/GenBank/DDBJ whole genome shotgun (WGS) entry which is preliminary data.</text>
</comment>
<dbReference type="Pfam" id="PF12796">
    <property type="entry name" value="Ank_2"/>
    <property type="match status" value="1"/>
</dbReference>
<dbReference type="EMBL" id="RBNI01002613">
    <property type="protein sequence ID" value="RUP49104.1"/>
    <property type="molecule type" value="Genomic_DNA"/>
</dbReference>
<keyword evidence="2" id="KW-1185">Reference proteome</keyword>
<proteinExistence type="predicted"/>
<dbReference type="GO" id="GO:0005737">
    <property type="term" value="C:cytoplasm"/>
    <property type="evidence" value="ECO:0007669"/>
    <property type="project" value="TreeGrafter"/>
</dbReference>
<dbReference type="InterPro" id="IPR011333">
    <property type="entry name" value="SKP1/BTB/POZ_sf"/>
</dbReference>
<dbReference type="SUPFAM" id="SSF48403">
    <property type="entry name" value="Ankyrin repeat"/>
    <property type="match status" value="1"/>
</dbReference>
<gene>
    <name evidence="1" type="ORF">BC936DRAFT_143285</name>
</gene>
<dbReference type="PANTHER" id="PTHR46231:SF1">
    <property type="entry name" value="ANKYRIN REPEAT AND BTB_POZ DOMAIN-CONTAINING PROTEIN 1"/>
    <property type="match status" value="1"/>
</dbReference>
<dbReference type="SMART" id="SM00225">
    <property type="entry name" value="BTB"/>
    <property type="match status" value="2"/>
</dbReference>
<dbReference type="Gene3D" id="1.25.40.20">
    <property type="entry name" value="Ankyrin repeat-containing domain"/>
    <property type="match status" value="1"/>
</dbReference>
<reference evidence="1 2" key="1">
    <citation type="journal article" date="2018" name="New Phytol.">
        <title>Phylogenomics of Endogonaceae and evolution of mycorrhizas within Mucoromycota.</title>
        <authorList>
            <person name="Chang Y."/>
            <person name="Desiro A."/>
            <person name="Na H."/>
            <person name="Sandor L."/>
            <person name="Lipzen A."/>
            <person name="Clum A."/>
            <person name="Barry K."/>
            <person name="Grigoriev I.V."/>
            <person name="Martin F.M."/>
            <person name="Stajich J.E."/>
            <person name="Smith M.E."/>
            <person name="Bonito G."/>
            <person name="Spatafora J.W."/>
        </authorList>
    </citation>
    <scope>NUCLEOTIDE SEQUENCE [LARGE SCALE GENOMIC DNA]</scope>
    <source>
        <strain evidence="1 2">GMNB39</strain>
    </source>
</reference>
<evidence type="ECO:0000313" key="1">
    <source>
        <dbReference type="EMBL" id="RUP49104.1"/>
    </source>
</evidence>
<dbReference type="Pfam" id="PF00651">
    <property type="entry name" value="BTB"/>
    <property type="match status" value="2"/>
</dbReference>
<dbReference type="InterPro" id="IPR000210">
    <property type="entry name" value="BTB/POZ_dom"/>
</dbReference>
<organism evidence="1 2">
    <name type="scientific">Jimgerdemannia flammicorona</name>
    <dbReference type="NCBI Taxonomy" id="994334"/>
    <lineage>
        <taxon>Eukaryota</taxon>
        <taxon>Fungi</taxon>
        <taxon>Fungi incertae sedis</taxon>
        <taxon>Mucoromycota</taxon>
        <taxon>Mucoromycotina</taxon>
        <taxon>Endogonomycetes</taxon>
        <taxon>Endogonales</taxon>
        <taxon>Endogonaceae</taxon>
        <taxon>Jimgerdemannia</taxon>
    </lineage>
</organism>
<dbReference type="GO" id="GO:0000151">
    <property type="term" value="C:ubiquitin ligase complex"/>
    <property type="evidence" value="ECO:0007669"/>
    <property type="project" value="TreeGrafter"/>
</dbReference>
<dbReference type="SUPFAM" id="SSF54695">
    <property type="entry name" value="POZ domain"/>
    <property type="match status" value="2"/>
</dbReference>
<evidence type="ECO:0000313" key="2">
    <source>
        <dbReference type="Proteomes" id="UP000268093"/>
    </source>
</evidence>
<dbReference type="InterPro" id="IPR044515">
    <property type="entry name" value="ABTB1"/>
</dbReference>
<accession>A0A433DE64</accession>